<feature type="compositionally biased region" description="Acidic residues" evidence="1">
    <location>
        <begin position="20"/>
        <end position="34"/>
    </location>
</feature>
<dbReference type="EMBL" id="LXQA010698431">
    <property type="protein sequence ID" value="MCI66596.1"/>
    <property type="molecule type" value="Genomic_DNA"/>
</dbReference>
<evidence type="ECO:0000313" key="3">
    <source>
        <dbReference type="Proteomes" id="UP000265520"/>
    </source>
</evidence>
<proteinExistence type="predicted"/>
<evidence type="ECO:0000313" key="2">
    <source>
        <dbReference type="EMBL" id="MCI66596.1"/>
    </source>
</evidence>
<feature type="compositionally biased region" description="Basic and acidic residues" evidence="1">
    <location>
        <begin position="10"/>
        <end position="19"/>
    </location>
</feature>
<feature type="region of interest" description="Disordered" evidence="1">
    <location>
        <begin position="1"/>
        <end position="34"/>
    </location>
</feature>
<evidence type="ECO:0000256" key="1">
    <source>
        <dbReference type="SAM" id="MobiDB-lite"/>
    </source>
</evidence>
<reference evidence="2 3" key="1">
    <citation type="journal article" date="2018" name="Front. Plant Sci.">
        <title>Red Clover (Trifolium pratense) and Zigzag Clover (T. medium) - A Picture of Genomic Similarities and Differences.</title>
        <authorList>
            <person name="Dluhosova J."/>
            <person name="Istvanek J."/>
            <person name="Nedelnik J."/>
            <person name="Repkova J."/>
        </authorList>
    </citation>
    <scope>NUCLEOTIDE SEQUENCE [LARGE SCALE GENOMIC DNA]</scope>
    <source>
        <strain evidence="3">cv. 10/8</strain>
        <tissue evidence="2">Leaf</tissue>
    </source>
</reference>
<protein>
    <submittedName>
        <fullName evidence="2">Uncharacterized protein</fullName>
    </submittedName>
</protein>
<accession>A0A392U2H3</accession>
<keyword evidence="3" id="KW-1185">Reference proteome</keyword>
<comment type="caution">
    <text evidence="2">The sequence shown here is derived from an EMBL/GenBank/DDBJ whole genome shotgun (WGS) entry which is preliminary data.</text>
</comment>
<sequence length="34" mass="4189">MSKSYPLLKLYDRDYKQTSEESEEDEEEEEEDED</sequence>
<dbReference type="AlphaFoldDB" id="A0A392U2H3"/>
<dbReference type="Proteomes" id="UP000265520">
    <property type="component" value="Unassembled WGS sequence"/>
</dbReference>
<organism evidence="2 3">
    <name type="scientific">Trifolium medium</name>
    <dbReference type="NCBI Taxonomy" id="97028"/>
    <lineage>
        <taxon>Eukaryota</taxon>
        <taxon>Viridiplantae</taxon>
        <taxon>Streptophyta</taxon>
        <taxon>Embryophyta</taxon>
        <taxon>Tracheophyta</taxon>
        <taxon>Spermatophyta</taxon>
        <taxon>Magnoliopsida</taxon>
        <taxon>eudicotyledons</taxon>
        <taxon>Gunneridae</taxon>
        <taxon>Pentapetalae</taxon>
        <taxon>rosids</taxon>
        <taxon>fabids</taxon>
        <taxon>Fabales</taxon>
        <taxon>Fabaceae</taxon>
        <taxon>Papilionoideae</taxon>
        <taxon>50 kb inversion clade</taxon>
        <taxon>NPAAA clade</taxon>
        <taxon>Hologalegina</taxon>
        <taxon>IRL clade</taxon>
        <taxon>Trifolieae</taxon>
        <taxon>Trifolium</taxon>
    </lineage>
</organism>
<name>A0A392U2H3_9FABA</name>